<dbReference type="GO" id="GO:0043190">
    <property type="term" value="C:ATP-binding cassette (ABC) transporter complex"/>
    <property type="evidence" value="ECO:0007669"/>
    <property type="project" value="InterPro"/>
</dbReference>
<dbReference type="Gene3D" id="3.40.190.10">
    <property type="entry name" value="Periplasmic binding protein-like II"/>
    <property type="match status" value="1"/>
</dbReference>
<evidence type="ECO:0000313" key="7">
    <source>
        <dbReference type="Proteomes" id="UP000471705"/>
    </source>
</evidence>
<dbReference type="AlphaFoldDB" id="A0A7K3VT29"/>
<dbReference type="GO" id="GO:0015833">
    <property type="term" value="P:peptide transport"/>
    <property type="evidence" value="ECO:0007669"/>
    <property type="project" value="TreeGrafter"/>
</dbReference>
<proteinExistence type="inferred from homology"/>
<dbReference type="InterPro" id="IPR000914">
    <property type="entry name" value="SBP_5_dom"/>
</dbReference>
<dbReference type="Proteomes" id="UP000471705">
    <property type="component" value="Unassembled WGS sequence"/>
</dbReference>
<evidence type="ECO:0000313" key="6">
    <source>
        <dbReference type="EMBL" id="NEK20340.1"/>
    </source>
</evidence>
<dbReference type="PANTHER" id="PTHR30290">
    <property type="entry name" value="PERIPLASMIC BINDING COMPONENT OF ABC TRANSPORTER"/>
    <property type="match status" value="1"/>
</dbReference>
<evidence type="ECO:0000256" key="2">
    <source>
        <dbReference type="ARBA" id="ARBA00005695"/>
    </source>
</evidence>
<protein>
    <submittedName>
        <fullName evidence="6">ABC transporter substrate-binding protein</fullName>
    </submittedName>
</protein>
<comment type="subcellular location">
    <subcellularLocation>
        <location evidence="1">Periplasm</location>
    </subcellularLocation>
</comment>
<dbReference type="Pfam" id="PF00496">
    <property type="entry name" value="SBP_bac_5"/>
    <property type="match status" value="1"/>
</dbReference>
<evidence type="ECO:0000256" key="4">
    <source>
        <dbReference type="ARBA" id="ARBA00022729"/>
    </source>
</evidence>
<dbReference type="InterPro" id="IPR039424">
    <property type="entry name" value="SBP_5"/>
</dbReference>
<reference evidence="6 7" key="1">
    <citation type="submission" date="2019-12" db="EMBL/GenBank/DDBJ databases">
        <title>Rhizobium genotypes associated with high levels of biological nitrogen fixation by grain legumes in a temperate-maritime cropping system.</title>
        <authorList>
            <person name="Maluk M."/>
            <person name="Francesc Ferrando Molina F."/>
            <person name="Lopez Del Egido L."/>
            <person name="Lafos M."/>
            <person name="Langarica-Fuentes A."/>
            <person name="Gebre Yohannes G."/>
            <person name="Young M.W."/>
            <person name="Martin P."/>
            <person name="Gantlett R."/>
            <person name="Kenicer G."/>
            <person name="Hawes C."/>
            <person name="Begg G.S."/>
            <person name="Quilliam R.S."/>
            <person name="Squire G.R."/>
            <person name="Poole P.S."/>
            <person name="Young P.W."/>
            <person name="Iannetta P.M."/>
            <person name="James E.K."/>
        </authorList>
    </citation>
    <scope>NUCLEOTIDE SEQUENCE [LARGE SCALE GENOMIC DNA]</scope>
    <source>
        <strain evidence="6 7">JHI54</strain>
    </source>
</reference>
<dbReference type="CDD" id="cd08512">
    <property type="entry name" value="PBP2_NikA_DppA_OppA_like_7"/>
    <property type="match status" value="1"/>
</dbReference>
<accession>A0A7K3VT29</accession>
<evidence type="ECO:0000256" key="3">
    <source>
        <dbReference type="ARBA" id="ARBA00022448"/>
    </source>
</evidence>
<comment type="caution">
    <text evidence="6">The sequence shown here is derived from an EMBL/GenBank/DDBJ whole genome shotgun (WGS) entry which is preliminary data.</text>
</comment>
<dbReference type="PROSITE" id="PS51318">
    <property type="entry name" value="TAT"/>
    <property type="match status" value="1"/>
</dbReference>
<dbReference type="PANTHER" id="PTHR30290:SF10">
    <property type="entry name" value="PERIPLASMIC OLIGOPEPTIDE-BINDING PROTEIN-RELATED"/>
    <property type="match status" value="1"/>
</dbReference>
<gene>
    <name evidence="6" type="ORF">GR257_36880</name>
</gene>
<dbReference type="PIRSF" id="PIRSF002741">
    <property type="entry name" value="MppA"/>
    <property type="match status" value="1"/>
</dbReference>
<sequence length="526" mass="58713">MQEGGMAISRRDFLGLLASASISQGLAGPVSAGSARRFVFANNSPYDSLDPHTVYDAGRAGPRLNLYDGLYRYVDNPPKLIPWLAESHAISDDRKSHIFRLRPGVVFHDGTPVTAQDVVYSIDRILALNQGPASLYRDVVKPGSTEARDPSTVVFNLAGPSAIFMATIPDIAVLNSSLMKRYTNENDWAAPWLAKNEAGSGSFELTSFDPARGWTAKRSIEHFGGFGTNPIDELEFRNVMETNTRVLGLMRGDFQGTDGYMPYDQIQRLRKSQNIQVIEQEAMRVFLLMLNNAAPPLDDVHFRRALAYSFDYDGFINGVMNGSVSRNPSPLPNTMWGTPHDVKVFNYDLEKASEELKQVKSPMRSLNIRALAGFSESEQAAILFQSALKKIGVESKVTMAPWPVIAKSLDSLDTRPDIVPIWRSAFYLDPNSWVGEGYGSRYEGQKSLAYYRNPQFDKLLDQALLSSDQGERQVLYESMTRMVTDDAASIFVYNSRWYGPYSAKASGVRYSPVNYGQDFRWVSMEA</sequence>
<keyword evidence="4" id="KW-0732">Signal</keyword>
<dbReference type="GO" id="GO:0030288">
    <property type="term" value="C:outer membrane-bounded periplasmic space"/>
    <property type="evidence" value="ECO:0007669"/>
    <property type="project" value="UniProtKB-ARBA"/>
</dbReference>
<dbReference type="InterPro" id="IPR006311">
    <property type="entry name" value="TAT_signal"/>
</dbReference>
<dbReference type="SUPFAM" id="SSF53850">
    <property type="entry name" value="Periplasmic binding protein-like II"/>
    <property type="match status" value="1"/>
</dbReference>
<evidence type="ECO:0000259" key="5">
    <source>
        <dbReference type="Pfam" id="PF00496"/>
    </source>
</evidence>
<dbReference type="EMBL" id="WUFV01000040">
    <property type="protein sequence ID" value="NEK20340.1"/>
    <property type="molecule type" value="Genomic_DNA"/>
</dbReference>
<organism evidence="6 7">
    <name type="scientific">Rhizobium leguminosarum</name>
    <dbReference type="NCBI Taxonomy" id="384"/>
    <lineage>
        <taxon>Bacteria</taxon>
        <taxon>Pseudomonadati</taxon>
        <taxon>Pseudomonadota</taxon>
        <taxon>Alphaproteobacteria</taxon>
        <taxon>Hyphomicrobiales</taxon>
        <taxon>Rhizobiaceae</taxon>
        <taxon>Rhizobium/Agrobacterium group</taxon>
        <taxon>Rhizobium</taxon>
    </lineage>
</organism>
<comment type="similarity">
    <text evidence="2">Belongs to the bacterial solute-binding protein 5 family.</text>
</comment>
<dbReference type="GO" id="GO:1904680">
    <property type="term" value="F:peptide transmembrane transporter activity"/>
    <property type="evidence" value="ECO:0007669"/>
    <property type="project" value="TreeGrafter"/>
</dbReference>
<dbReference type="Gene3D" id="3.10.105.10">
    <property type="entry name" value="Dipeptide-binding Protein, Domain 3"/>
    <property type="match status" value="1"/>
</dbReference>
<dbReference type="InterPro" id="IPR030678">
    <property type="entry name" value="Peptide/Ni-bd"/>
</dbReference>
<name>A0A7K3VT29_RHILE</name>
<feature type="domain" description="Solute-binding protein family 5" evidence="5">
    <location>
        <begin position="79"/>
        <end position="439"/>
    </location>
</feature>
<evidence type="ECO:0000256" key="1">
    <source>
        <dbReference type="ARBA" id="ARBA00004418"/>
    </source>
</evidence>
<keyword evidence="3" id="KW-0813">Transport</keyword>